<organism evidence="1 2">
    <name type="scientific">candidate division WWE3 bacterium CG_4_10_14_0_2_um_filter_41_14</name>
    <dbReference type="NCBI Taxonomy" id="1975072"/>
    <lineage>
        <taxon>Bacteria</taxon>
        <taxon>Katanobacteria</taxon>
    </lineage>
</organism>
<dbReference type="Proteomes" id="UP000228920">
    <property type="component" value="Unassembled WGS sequence"/>
</dbReference>
<protein>
    <submittedName>
        <fullName evidence="1">Uncharacterized protein</fullName>
    </submittedName>
</protein>
<proteinExistence type="predicted"/>
<evidence type="ECO:0000313" key="1">
    <source>
        <dbReference type="EMBL" id="PIZ44207.1"/>
    </source>
</evidence>
<sequence>MNVELNYLIKVPDSYELVLVSFFATNPDGLARLEAQWAKRDPEHKIYLGRDSTETKKVTGAELGGSVGLIDPKDLNKGIIVEIDSPVATGMYYRAEEKTLYVGSGKWIQKIQGGKIVETVGNTLFNDVHTLNASFNSNMLVTSTGVDGILEVPFDTPWEIVWDWLATEHGYEKAPSGKVRSINRNDNYQTIGAATTDHTTHINSAYEYKPNKVLATLFHQGALVEIDKKTKAEKILLDGLKNLHHIRPYSRGFLLSDTGNNRVVLLDDKFKITGVFEEDYKWVHDCIEVDGQKFLIADSNNSRIVLCDQKGMHINELNTVKGQRKFSSFTKINAAEARNIFFTEQT</sequence>
<dbReference type="AlphaFoldDB" id="A0A2M7TEQ1"/>
<dbReference type="EMBL" id="PFNL01000191">
    <property type="protein sequence ID" value="PIZ44207.1"/>
    <property type="molecule type" value="Genomic_DNA"/>
</dbReference>
<reference evidence="2" key="1">
    <citation type="submission" date="2017-09" db="EMBL/GenBank/DDBJ databases">
        <title>Depth-based differentiation of microbial function through sediment-hosted aquifers and enrichment of novel symbionts in the deep terrestrial subsurface.</title>
        <authorList>
            <person name="Probst A.J."/>
            <person name="Ladd B."/>
            <person name="Jarett J.K."/>
            <person name="Geller-Mcgrath D.E."/>
            <person name="Sieber C.M.K."/>
            <person name="Emerson J.B."/>
            <person name="Anantharaman K."/>
            <person name="Thomas B.C."/>
            <person name="Malmstrom R."/>
            <person name="Stieglmeier M."/>
            <person name="Klingl A."/>
            <person name="Woyke T."/>
            <person name="Ryan C.M."/>
            <person name="Banfield J.F."/>
        </authorList>
    </citation>
    <scope>NUCLEOTIDE SEQUENCE [LARGE SCALE GENOMIC DNA]</scope>
</reference>
<evidence type="ECO:0000313" key="2">
    <source>
        <dbReference type="Proteomes" id="UP000228920"/>
    </source>
</evidence>
<gene>
    <name evidence="1" type="ORF">COY32_06920</name>
</gene>
<name>A0A2M7TEQ1_UNCKA</name>
<accession>A0A2M7TEQ1</accession>
<dbReference type="SUPFAM" id="SSF63829">
    <property type="entry name" value="Calcium-dependent phosphotriesterase"/>
    <property type="match status" value="1"/>
</dbReference>
<comment type="caution">
    <text evidence="1">The sequence shown here is derived from an EMBL/GenBank/DDBJ whole genome shotgun (WGS) entry which is preliminary data.</text>
</comment>